<evidence type="ECO:0008006" key="3">
    <source>
        <dbReference type="Google" id="ProtNLM"/>
    </source>
</evidence>
<dbReference type="EMBL" id="CP053716">
    <property type="protein sequence ID" value="QKF07218.1"/>
    <property type="molecule type" value="Genomic_DNA"/>
</dbReference>
<accession>A0A6M8J698</accession>
<dbReference type="KEGG" id="bwa:HLV38_03065"/>
<dbReference type="Proteomes" id="UP000503297">
    <property type="component" value="Chromosome"/>
</dbReference>
<organism evidence="1 2">
    <name type="scientific">Berryella wangjianweii</name>
    <dbReference type="NCBI Taxonomy" id="2734634"/>
    <lineage>
        <taxon>Bacteria</taxon>
        <taxon>Bacillati</taxon>
        <taxon>Actinomycetota</taxon>
        <taxon>Coriobacteriia</taxon>
        <taxon>Eggerthellales</taxon>
        <taxon>Eggerthellaceae</taxon>
        <taxon>Berryella</taxon>
    </lineage>
</organism>
<proteinExistence type="predicted"/>
<dbReference type="RefSeq" id="WP_173164199.1">
    <property type="nucleotide sequence ID" value="NZ_CP053716.1"/>
</dbReference>
<sequence>MLFVVTGEVQTGKTRWIERLVGDLDARGVVCRGVVAPGVWRVVEGESERGSVVREKLGIDNVLLPQGSRVPFALRCDLAQRAGSFDEESQAARARLRWAIDDAAIAQVNRHLADLRARPSRTPGLLVLDELGRLELLRNQGLTEALALLDAGASSALPHALVVVRADLLGAACAREWDAVWGGLRAIGPTDEARAAVLDCFSRAR</sequence>
<dbReference type="AlphaFoldDB" id="A0A6M8J698"/>
<protein>
    <recommendedName>
        <fullName evidence="3">NTPase</fullName>
    </recommendedName>
</protein>
<keyword evidence="2" id="KW-1185">Reference proteome</keyword>
<evidence type="ECO:0000313" key="2">
    <source>
        <dbReference type="Proteomes" id="UP000503297"/>
    </source>
</evidence>
<gene>
    <name evidence="1" type="ORF">HLV38_03065</name>
</gene>
<dbReference type="InterPro" id="IPR027417">
    <property type="entry name" value="P-loop_NTPase"/>
</dbReference>
<name>A0A6M8J698_9ACTN</name>
<dbReference type="Gene3D" id="3.40.50.300">
    <property type="entry name" value="P-loop containing nucleotide triphosphate hydrolases"/>
    <property type="match status" value="1"/>
</dbReference>
<reference evidence="2" key="1">
    <citation type="submission" date="2020-05" db="EMBL/GenBank/DDBJ databases">
        <title>Novel species in genus Nocardioides.</title>
        <authorList>
            <person name="Zhang G."/>
        </authorList>
    </citation>
    <scope>NUCLEOTIDE SEQUENCE [LARGE SCALE GENOMIC DNA]</scope>
    <source>
        <strain evidence="2">zg-1050</strain>
    </source>
</reference>
<evidence type="ECO:0000313" key="1">
    <source>
        <dbReference type="EMBL" id="QKF07218.1"/>
    </source>
</evidence>